<sequence>YPHPPTAACDFANQKSLNRAWALATAYLAWDIRPGECVSWSAAHAGLTCKHSRCVHWRYRSCTTTSCGPASVQIV</sequence>
<gene>
    <name evidence="1" type="ORF">MYCIT1_LOCUS33578</name>
</gene>
<keyword evidence="2" id="KW-1185">Reference proteome</keyword>
<accession>A0AAD2HXM5</accession>
<name>A0AAD2HXM5_9AGAR</name>
<evidence type="ECO:0000313" key="1">
    <source>
        <dbReference type="EMBL" id="CAK5282107.1"/>
    </source>
</evidence>
<proteinExistence type="predicted"/>
<evidence type="ECO:0000313" key="2">
    <source>
        <dbReference type="Proteomes" id="UP001295794"/>
    </source>
</evidence>
<protein>
    <submittedName>
        <fullName evidence="1">Uncharacterized protein</fullName>
    </submittedName>
</protein>
<dbReference type="Proteomes" id="UP001295794">
    <property type="component" value="Unassembled WGS sequence"/>
</dbReference>
<dbReference type="AlphaFoldDB" id="A0AAD2HXM5"/>
<feature type="non-terminal residue" evidence="1">
    <location>
        <position position="1"/>
    </location>
</feature>
<organism evidence="1 2">
    <name type="scientific">Mycena citricolor</name>
    <dbReference type="NCBI Taxonomy" id="2018698"/>
    <lineage>
        <taxon>Eukaryota</taxon>
        <taxon>Fungi</taxon>
        <taxon>Dikarya</taxon>
        <taxon>Basidiomycota</taxon>
        <taxon>Agaricomycotina</taxon>
        <taxon>Agaricomycetes</taxon>
        <taxon>Agaricomycetidae</taxon>
        <taxon>Agaricales</taxon>
        <taxon>Marasmiineae</taxon>
        <taxon>Mycenaceae</taxon>
        <taxon>Mycena</taxon>
    </lineage>
</organism>
<reference evidence="1" key="1">
    <citation type="submission" date="2023-11" db="EMBL/GenBank/DDBJ databases">
        <authorList>
            <person name="De Vega J J."/>
            <person name="De Vega J J."/>
        </authorList>
    </citation>
    <scope>NUCLEOTIDE SEQUENCE</scope>
</reference>
<comment type="caution">
    <text evidence="1">The sequence shown here is derived from an EMBL/GenBank/DDBJ whole genome shotgun (WGS) entry which is preliminary data.</text>
</comment>
<dbReference type="EMBL" id="CAVNYO010000446">
    <property type="protein sequence ID" value="CAK5282107.1"/>
    <property type="molecule type" value="Genomic_DNA"/>
</dbReference>